<evidence type="ECO:0000256" key="10">
    <source>
        <dbReference type="ARBA" id="ARBA00022842"/>
    </source>
</evidence>
<dbReference type="GO" id="GO:0046872">
    <property type="term" value="F:metal ion binding"/>
    <property type="evidence" value="ECO:0007669"/>
    <property type="project" value="UniProtKB-KW"/>
</dbReference>
<dbReference type="InterPro" id="IPR018109">
    <property type="entry name" value="Folylpolyglutamate_synth_CS"/>
</dbReference>
<organism evidence="15 16">
    <name type="scientific">Trichomonas vaginalis (strain ATCC PRA-98 / G3)</name>
    <dbReference type="NCBI Taxonomy" id="412133"/>
    <lineage>
        <taxon>Eukaryota</taxon>
        <taxon>Metamonada</taxon>
        <taxon>Parabasalia</taxon>
        <taxon>Trichomonadida</taxon>
        <taxon>Trichomonadidae</taxon>
        <taxon>Trichomonas</taxon>
    </lineage>
</organism>
<dbReference type="AlphaFoldDB" id="A2G107"/>
<protein>
    <recommendedName>
        <fullName evidence="4">tetrahydrofolate synthase</fullName>
        <ecNumber evidence="4">6.3.2.17</ecNumber>
    </recommendedName>
    <alternativeName>
        <fullName evidence="12">Folylpoly-gamma-glutamate synthetase</fullName>
    </alternativeName>
    <alternativeName>
        <fullName evidence="11">Tetrahydrofolylpolyglutamate synthase</fullName>
    </alternativeName>
</protein>
<dbReference type="Gene3D" id="3.40.1190.10">
    <property type="entry name" value="Mur-like, catalytic domain"/>
    <property type="match status" value="1"/>
</dbReference>
<evidence type="ECO:0000256" key="8">
    <source>
        <dbReference type="ARBA" id="ARBA00022741"/>
    </source>
</evidence>
<evidence type="ECO:0000256" key="5">
    <source>
        <dbReference type="ARBA" id="ARBA00022563"/>
    </source>
</evidence>
<dbReference type="SUPFAM" id="SSF53244">
    <property type="entry name" value="MurD-like peptide ligases, peptide-binding domain"/>
    <property type="match status" value="1"/>
</dbReference>
<evidence type="ECO:0000256" key="12">
    <source>
        <dbReference type="ARBA" id="ARBA00030876"/>
    </source>
</evidence>
<comment type="cofactor">
    <cofactor evidence="1">
        <name>Mg(2+)</name>
        <dbReference type="ChEBI" id="CHEBI:18420"/>
    </cofactor>
</comment>
<comment type="pathway">
    <text evidence="2">Cofactor biosynthesis; tetrahydrofolylpolyglutamate biosynthesis.</text>
</comment>
<dbReference type="GO" id="GO:0005829">
    <property type="term" value="C:cytosol"/>
    <property type="evidence" value="ECO:0000318"/>
    <property type="project" value="GO_Central"/>
</dbReference>
<dbReference type="EC" id="6.3.2.17" evidence="4"/>
<keyword evidence="6" id="KW-0436">Ligase</keyword>
<sequence length="399" mass="44239">MNGYESLVKNLINSSKSSLHFNQDQKLQYIGQYLHHFYNDHLEIPSIVVAGTKGKGSTCAVIESILRHSGLKTGLFTSPHLETPRERIKINGVSISGDEYISSYHNITSKLSTSGFKQPPFFGLHTLMSIDVFEKHNIDIAVIECGVGGRFDWTKIYSPLTSVITHLEYDHLETLGKTAQSIAWHKAGIFAKDIPALTAPQNKPFMDELVRCAQLEGTDLKVVCPFWNEKMGLHGPTAKENSSLGIEAAKTVAKKIGISHLKGIAKGVENAKIFGRYQELENKGIKWLLDGAHTKESILSCQQWYDSLSRNPSNDCLIVSTTKERDPNTMLRPLLTKGFKNIFFIKKGHKDLTISPHILASTPEDAIRRALATNPKGILVTGSLHLVGRTLRDIGFPTP</sequence>
<dbReference type="GO" id="GO:0005524">
    <property type="term" value="F:ATP binding"/>
    <property type="evidence" value="ECO:0007669"/>
    <property type="project" value="UniProtKB-KW"/>
</dbReference>
<dbReference type="InterPro" id="IPR036565">
    <property type="entry name" value="Mur-like_cat_sf"/>
</dbReference>
<evidence type="ECO:0000256" key="7">
    <source>
        <dbReference type="ARBA" id="ARBA00022723"/>
    </source>
</evidence>
<evidence type="ECO:0000313" key="16">
    <source>
        <dbReference type="Proteomes" id="UP000001542"/>
    </source>
</evidence>
<dbReference type="VEuPathDB" id="TrichDB:TVAGG3_1043340"/>
<dbReference type="eggNOG" id="KOG2525">
    <property type="taxonomic scope" value="Eukaryota"/>
</dbReference>
<dbReference type="SMR" id="A2G107"/>
<evidence type="ECO:0000256" key="9">
    <source>
        <dbReference type="ARBA" id="ARBA00022840"/>
    </source>
</evidence>
<evidence type="ECO:0000256" key="13">
    <source>
        <dbReference type="ARBA" id="ARBA00047493"/>
    </source>
</evidence>
<proteinExistence type="inferred from homology"/>
<dbReference type="GO" id="GO:0046901">
    <property type="term" value="P:tetrahydrofolylpolyglutamate biosynthetic process"/>
    <property type="evidence" value="ECO:0000318"/>
    <property type="project" value="GO_Central"/>
</dbReference>
<keyword evidence="16" id="KW-1185">Reference proteome</keyword>
<keyword evidence="5" id="KW-0554">One-carbon metabolism</keyword>
<dbReference type="Proteomes" id="UP000001542">
    <property type="component" value="Unassembled WGS sequence"/>
</dbReference>
<name>A2G107_TRIV3</name>
<dbReference type="FunCoup" id="A2G107">
    <property type="interactions" value="411"/>
</dbReference>
<feature type="domain" description="Mur ligase central" evidence="14">
    <location>
        <begin position="49"/>
        <end position="192"/>
    </location>
</feature>
<evidence type="ECO:0000256" key="4">
    <source>
        <dbReference type="ARBA" id="ARBA00013025"/>
    </source>
</evidence>
<evidence type="ECO:0000256" key="2">
    <source>
        <dbReference type="ARBA" id="ARBA00005150"/>
    </source>
</evidence>
<evidence type="ECO:0000256" key="3">
    <source>
        <dbReference type="ARBA" id="ARBA00008276"/>
    </source>
</evidence>
<evidence type="ECO:0000256" key="1">
    <source>
        <dbReference type="ARBA" id="ARBA00001946"/>
    </source>
</evidence>
<dbReference type="VEuPathDB" id="TrichDB:TVAG_229870"/>
<dbReference type="SUPFAM" id="SSF53623">
    <property type="entry name" value="MurD-like peptide ligases, catalytic domain"/>
    <property type="match status" value="1"/>
</dbReference>
<dbReference type="GO" id="GO:0004326">
    <property type="term" value="F:tetrahydrofolylpolyglutamate synthase activity"/>
    <property type="evidence" value="ECO:0000318"/>
    <property type="project" value="GO_Central"/>
</dbReference>
<dbReference type="InterPro" id="IPR001645">
    <property type="entry name" value="Folylpolyglutamate_synth"/>
</dbReference>
<dbReference type="PROSITE" id="PS01011">
    <property type="entry name" value="FOLYLPOLYGLU_SYNT_1"/>
    <property type="match status" value="1"/>
</dbReference>
<evidence type="ECO:0000259" key="14">
    <source>
        <dbReference type="Pfam" id="PF08245"/>
    </source>
</evidence>
<dbReference type="PANTHER" id="PTHR11136">
    <property type="entry name" value="FOLYLPOLYGLUTAMATE SYNTHASE-RELATED"/>
    <property type="match status" value="1"/>
</dbReference>
<dbReference type="GO" id="GO:0006730">
    <property type="term" value="P:one-carbon metabolic process"/>
    <property type="evidence" value="ECO:0007669"/>
    <property type="project" value="UniProtKB-KW"/>
</dbReference>
<gene>
    <name evidence="15" type="ORF">TVAG_229870</name>
</gene>
<reference evidence="15" key="2">
    <citation type="journal article" date="2007" name="Science">
        <title>Draft genome sequence of the sexually transmitted pathogen Trichomonas vaginalis.</title>
        <authorList>
            <person name="Carlton J.M."/>
            <person name="Hirt R.P."/>
            <person name="Silva J.C."/>
            <person name="Delcher A.L."/>
            <person name="Schatz M."/>
            <person name="Zhao Q."/>
            <person name="Wortman J.R."/>
            <person name="Bidwell S.L."/>
            <person name="Alsmark U.C.M."/>
            <person name="Besteiro S."/>
            <person name="Sicheritz-Ponten T."/>
            <person name="Noel C.J."/>
            <person name="Dacks J.B."/>
            <person name="Foster P.G."/>
            <person name="Simillion C."/>
            <person name="Van de Peer Y."/>
            <person name="Miranda-Saavedra D."/>
            <person name="Barton G.J."/>
            <person name="Westrop G.D."/>
            <person name="Mueller S."/>
            <person name="Dessi D."/>
            <person name="Fiori P.L."/>
            <person name="Ren Q."/>
            <person name="Paulsen I."/>
            <person name="Zhang H."/>
            <person name="Bastida-Corcuera F.D."/>
            <person name="Simoes-Barbosa A."/>
            <person name="Brown M.T."/>
            <person name="Hayes R.D."/>
            <person name="Mukherjee M."/>
            <person name="Okumura C.Y."/>
            <person name="Schneider R."/>
            <person name="Smith A.J."/>
            <person name="Vanacova S."/>
            <person name="Villalvazo M."/>
            <person name="Haas B.J."/>
            <person name="Pertea M."/>
            <person name="Feldblyum T.V."/>
            <person name="Utterback T.R."/>
            <person name="Shu C.L."/>
            <person name="Osoegawa K."/>
            <person name="de Jong P.J."/>
            <person name="Hrdy I."/>
            <person name="Horvathova L."/>
            <person name="Zubacova Z."/>
            <person name="Dolezal P."/>
            <person name="Malik S.B."/>
            <person name="Logsdon J.M. Jr."/>
            <person name="Henze K."/>
            <person name="Gupta A."/>
            <person name="Wang C.C."/>
            <person name="Dunne R.L."/>
            <person name="Upcroft J.A."/>
            <person name="Upcroft P."/>
            <person name="White O."/>
            <person name="Salzberg S.L."/>
            <person name="Tang P."/>
            <person name="Chiu C.-H."/>
            <person name="Lee Y.-S."/>
            <person name="Embley T.M."/>
            <person name="Coombs G.H."/>
            <person name="Mottram J.C."/>
            <person name="Tachezy J."/>
            <person name="Fraser-Liggett C.M."/>
            <person name="Johnson P.J."/>
        </authorList>
    </citation>
    <scope>NUCLEOTIDE SEQUENCE [LARGE SCALE GENOMIC DNA]</scope>
    <source>
        <strain evidence="15">G3</strain>
    </source>
</reference>
<dbReference type="GO" id="GO:0005739">
    <property type="term" value="C:mitochondrion"/>
    <property type="evidence" value="ECO:0000318"/>
    <property type="project" value="GO_Central"/>
</dbReference>
<dbReference type="InterPro" id="IPR013221">
    <property type="entry name" value="Mur_ligase_cen"/>
</dbReference>
<dbReference type="FunFam" id="3.40.1190.10:FF:000011">
    <property type="entry name" value="Folylpolyglutamate synthase/dihydrofolate synthase"/>
    <property type="match status" value="1"/>
</dbReference>
<comment type="catalytic activity">
    <reaction evidence="13">
        <text>(6S)-5,6,7,8-tetrahydrofolyl-(gamma-L-Glu)(n) + L-glutamate + ATP = (6S)-5,6,7,8-tetrahydrofolyl-(gamma-L-Glu)(n+1) + ADP + phosphate + H(+)</text>
        <dbReference type="Rhea" id="RHEA:10580"/>
        <dbReference type="Rhea" id="RHEA-COMP:14738"/>
        <dbReference type="Rhea" id="RHEA-COMP:14740"/>
        <dbReference type="ChEBI" id="CHEBI:15378"/>
        <dbReference type="ChEBI" id="CHEBI:29985"/>
        <dbReference type="ChEBI" id="CHEBI:30616"/>
        <dbReference type="ChEBI" id="CHEBI:43474"/>
        <dbReference type="ChEBI" id="CHEBI:141005"/>
        <dbReference type="ChEBI" id="CHEBI:456216"/>
        <dbReference type="EC" id="6.3.2.17"/>
    </reaction>
</comment>
<dbReference type="GO" id="GO:0005737">
    <property type="term" value="C:cytoplasm"/>
    <property type="evidence" value="ECO:0000318"/>
    <property type="project" value="GO_Central"/>
</dbReference>
<dbReference type="KEGG" id="tva:4746834"/>
<keyword evidence="7" id="KW-0479">Metal-binding</keyword>
<evidence type="ECO:0000256" key="6">
    <source>
        <dbReference type="ARBA" id="ARBA00022598"/>
    </source>
</evidence>
<dbReference type="OrthoDB" id="5212574at2759"/>
<dbReference type="RefSeq" id="XP_001302095.1">
    <property type="nucleotide sequence ID" value="XM_001302094.1"/>
</dbReference>
<dbReference type="NCBIfam" id="TIGR01499">
    <property type="entry name" value="folC"/>
    <property type="match status" value="1"/>
</dbReference>
<reference evidence="15" key="1">
    <citation type="submission" date="2006-10" db="EMBL/GenBank/DDBJ databases">
        <authorList>
            <person name="Amadeo P."/>
            <person name="Zhao Q."/>
            <person name="Wortman J."/>
            <person name="Fraser-Liggett C."/>
            <person name="Carlton J."/>
        </authorList>
    </citation>
    <scope>NUCLEOTIDE SEQUENCE</scope>
    <source>
        <strain evidence="15">G3</strain>
    </source>
</reference>
<dbReference type="InParanoid" id="A2G107"/>
<comment type="similarity">
    <text evidence="3">Belongs to the folylpolyglutamate synthase family.</text>
</comment>
<dbReference type="InterPro" id="IPR036615">
    <property type="entry name" value="Mur_ligase_C_dom_sf"/>
</dbReference>
<evidence type="ECO:0000313" key="15">
    <source>
        <dbReference type="EMBL" id="EAX89165.1"/>
    </source>
</evidence>
<keyword evidence="9" id="KW-0067">ATP-binding</keyword>
<keyword evidence="8" id="KW-0547">Nucleotide-binding</keyword>
<evidence type="ECO:0000256" key="11">
    <source>
        <dbReference type="ARBA" id="ARBA00030592"/>
    </source>
</evidence>
<dbReference type="PANTHER" id="PTHR11136:SF5">
    <property type="entry name" value="FOLYLPOLYGLUTAMATE SYNTHASE, MITOCHONDRIAL"/>
    <property type="match status" value="1"/>
</dbReference>
<dbReference type="Gene3D" id="3.90.190.20">
    <property type="entry name" value="Mur ligase, C-terminal domain"/>
    <property type="match status" value="1"/>
</dbReference>
<keyword evidence="10" id="KW-0460">Magnesium</keyword>
<accession>A2G107</accession>
<dbReference type="UniPathway" id="UPA00850"/>
<dbReference type="Pfam" id="PF08245">
    <property type="entry name" value="Mur_ligase_M"/>
    <property type="match status" value="1"/>
</dbReference>
<dbReference type="STRING" id="5722.A2G107"/>
<dbReference type="EMBL" id="DS114228">
    <property type="protein sequence ID" value="EAX89165.1"/>
    <property type="molecule type" value="Genomic_DNA"/>
</dbReference>